<organism evidence="2 3">
    <name type="scientific">Motilibacter peucedani</name>
    <dbReference type="NCBI Taxonomy" id="598650"/>
    <lineage>
        <taxon>Bacteria</taxon>
        <taxon>Bacillati</taxon>
        <taxon>Actinomycetota</taxon>
        <taxon>Actinomycetes</taxon>
        <taxon>Motilibacterales</taxon>
        <taxon>Motilibacteraceae</taxon>
        <taxon>Motilibacter</taxon>
    </lineage>
</organism>
<name>A0A420XKF4_9ACTN</name>
<reference evidence="2 3" key="1">
    <citation type="submission" date="2018-10" db="EMBL/GenBank/DDBJ databases">
        <title>Genomic Encyclopedia of Archaeal and Bacterial Type Strains, Phase II (KMG-II): from individual species to whole genera.</title>
        <authorList>
            <person name="Goeker M."/>
        </authorList>
    </citation>
    <scope>NUCLEOTIDE SEQUENCE [LARGE SCALE GENOMIC DNA]</scope>
    <source>
        <strain evidence="2 3">RP-AC37</strain>
    </source>
</reference>
<dbReference type="NCBIfam" id="NF041646">
    <property type="entry name" value="VC0807_fam"/>
    <property type="match status" value="1"/>
</dbReference>
<protein>
    <recommendedName>
        <fullName evidence="4">Intracellular septation protein A</fullName>
    </recommendedName>
</protein>
<proteinExistence type="predicted"/>
<keyword evidence="1" id="KW-0812">Transmembrane</keyword>
<evidence type="ECO:0000313" key="2">
    <source>
        <dbReference type="EMBL" id="RKS67995.1"/>
    </source>
</evidence>
<dbReference type="OrthoDB" id="3293025at2"/>
<comment type="caution">
    <text evidence="2">The sequence shown here is derived from an EMBL/GenBank/DDBJ whole genome shotgun (WGS) entry which is preliminary data.</text>
</comment>
<sequence length="223" mass="23770">MTAPQHHRSPAEGHVVVELAALRPTLVRAGRLLLETVLVPTLLLAVLIHVVGVVPALGAALGWCYLALLVRWVVTRHVPGTLLLSTSMLTGRAGIAMATSSALLYLVQPAVGSGVLALLFLGSAALGRPITMRLARDFVALPPHVLERRATRRMFTQVALVWGVSRLLDATMSVGFLRSSLDLALIGRGLFSPLLTLLTVGLCSVLGWRALARDGIRLRFSAA</sequence>
<dbReference type="AlphaFoldDB" id="A0A420XKF4"/>
<evidence type="ECO:0000313" key="3">
    <source>
        <dbReference type="Proteomes" id="UP000281955"/>
    </source>
</evidence>
<dbReference type="Proteomes" id="UP000281955">
    <property type="component" value="Unassembled WGS sequence"/>
</dbReference>
<dbReference type="RefSeq" id="WP_121195134.1">
    <property type="nucleotide sequence ID" value="NZ_RBWV01000017.1"/>
</dbReference>
<feature type="transmembrane region" description="Helical" evidence="1">
    <location>
        <begin position="158"/>
        <end position="178"/>
    </location>
</feature>
<keyword evidence="1" id="KW-1133">Transmembrane helix</keyword>
<keyword evidence="3" id="KW-1185">Reference proteome</keyword>
<evidence type="ECO:0000256" key="1">
    <source>
        <dbReference type="SAM" id="Phobius"/>
    </source>
</evidence>
<keyword evidence="1" id="KW-0472">Membrane</keyword>
<evidence type="ECO:0008006" key="4">
    <source>
        <dbReference type="Google" id="ProtNLM"/>
    </source>
</evidence>
<feature type="transmembrane region" description="Helical" evidence="1">
    <location>
        <begin position="190"/>
        <end position="211"/>
    </location>
</feature>
<feature type="transmembrane region" description="Helical" evidence="1">
    <location>
        <begin position="105"/>
        <end position="126"/>
    </location>
</feature>
<accession>A0A420XKF4</accession>
<feature type="transmembrane region" description="Helical" evidence="1">
    <location>
        <begin position="81"/>
        <end position="99"/>
    </location>
</feature>
<dbReference type="EMBL" id="RBWV01000017">
    <property type="protein sequence ID" value="RKS67995.1"/>
    <property type="molecule type" value="Genomic_DNA"/>
</dbReference>
<dbReference type="InParanoid" id="A0A420XKF4"/>
<gene>
    <name evidence="2" type="ORF">CLV35_3902</name>
</gene>